<dbReference type="EMBL" id="CP064931">
    <property type="protein sequence ID" value="QPK06999.1"/>
    <property type="molecule type" value="Genomic_DNA"/>
</dbReference>
<feature type="domain" description="TniQ" evidence="1">
    <location>
        <begin position="6"/>
        <end position="139"/>
    </location>
</feature>
<sequence>MTGLFKVPLLLDEPFTSYLSRLAQANGAPNVRVFCRDMGLNRSALNGGDAEEIARLAKLLHIPCEELLNRAIVVDAAGGAVFAGSVFPKRMLRRSKLRFCPRCILDDDNDESRMPGARRYARLHWMFPQVPSCPVHSCSIVETDDDPRFRYDIITQLSLIENRLPEMFNASTDRLPTSFEGYVRDRLAGFRKHGDFLDDLSLAVGMSSCELFGVTQVYGREAKAGQLSDEDMGIARNAGFESLAVGTAGFRSLLDSIRSTDQRANYRGGQALYGKLYLSLNENYEHPEYDRLRSQIRSYTLEQVPVLNGVEFFGRVTDSPWTSVGAIAEATGYADQTLRRILVGLGHIDALRQSKGDRFVKATAAEDAIVRIRDMATREEAAAILGLPATTVKRIVSDGMIAPIFKDDGVGGRDYRLLDRYSRSEVASLRDSLLKHALTSFPSEWINLTEAARKVGLRLVDVIAMVLDGRLRHLGKTADEDGVAGLRFDWQEIESLIGAPTEVFVERAEVCRRLSLQAEAFAFLVRSGHLKAQQRQLRVARAPTWVMTEKDFNKFDARYVTFARLSRETGIGTRGIGNRLRERDLPLAFPMESVKQGIVERSYLPL</sequence>
<dbReference type="Proteomes" id="UP000540266">
    <property type="component" value="Chromosome"/>
</dbReference>
<dbReference type="InterPro" id="IPR009492">
    <property type="entry name" value="TniQ"/>
</dbReference>
<gene>
    <name evidence="2" type="ORF">HER27_010780</name>
</gene>
<organism evidence="2 3">
    <name type="scientific">Rhizobium phaseoli</name>
    <dbReference type="NCBI Taxonomy" id="396"/>
    <lineage>
        <taxon>Bacteria</taxon>
        <taxon>Pseudomonadati</taxon>
        <taxon>Pseudomonadota</taxon>
        <taxon>Alphaproteobacteria</taxon>
        <taxon>Hyphomicrobiales</taxon>
        <taxon>Rhizobiaceae</taxon>
        <taxon>Rhizobium/Agrobacterium group</taxon>
        <taxon>Rhizobium</taxon>
    </lineage>
</organism>
<evidence type="ECO:0000313" key="3">
    <source>
        <dbReference type="Proteomes" id="UP000540266"/>
    </source>
</evidence>
<proteinExistence type="predicted"/>
<accession>A0A7X6F593</accession>
<evidence type="ECO:0000259" key="1">
    <source>
        <dbReference type="Pfam" id="PF06527"/>
    </source>
</evidence>
<protein>
    <submittedName>
        <fullName evidence="2">TniQ family protein</fullName>
    </submittedName>
</protein>
<dbReference type="AlphaFoldDB" id="A0A7X6F593"/>
<dbReference type="Pfam" id="PF06527">
    <property type="entry name" value="TniQ"/>
    <property type="match status" value="1"/>
</dbReference>
<reference evidence="2 3" key="1">
    <citation type="submission" date="2020-11" db="EMBL/GenBank/DDBJ databases">
        <title>Indigenous Rhizobia Nodulating Common beans in Western Kenya.</title>
        <authorList>
            <person name="Wekesa C.S."/>
            <person name="Oelmueller R."/>
            <person name="Furch A.C."/>
        </authorList>
    </citation>
    <scope>NUCLEOTIDE SEQUENCE [LARGE SCALE GENOMIC DNA]</scope>
    <source>
        <strain evidence="3">BS3</strain>
    </source>
</reference>
<dbReference type="RefSeq" id="WP_167860820.1">
    <property type="nucleotide sequence ID" value="NZ_CP064931.1"/>
</dbReference>
<evidence type="ECO:0000313" key="2">
    <source>
        <dbReference type="EMBL" id="QPK06999.1"/>
    </source>
</evidence>
<name>A0A7X6F593_9HYPH</name>